<dbReference type="Proteomes" id="UP000199137">
    <property type="component" value="Unassembled WGS sequence"/>
</dbReference>
<name>A0A1I5WIL8_9PSEU</name>
<sequence length="143" mass="15879">MTTYDIHDARQLIAEIDVPTERPRWAWWAPGDATRYHATLINAAPSASMIGPASGGTFRALVITIDLFSLSPTSIVIPRPAADLDRYTAEEWLFRRFPGGWWAGVRPLLAALGWTPTSDRDTSYRSTDHRDITAAERGPDAAR</sequence>
<dbReference type="OrthoDB" id="3696360at2"/>
<evidence type="ECO:0000256" key="1">
    <source>
        <dbReference type="SAM" id="MobiDB-lite"/>
    </source>
</evidence>
<organism evidence="2 3">
    <name type="scientific">Amycolatopsis rubida</name>
    <dbReference type="NCBI Taxonomy" id="112413"/>
    <lineage>
        <taxon>Bacteria</taxon>
        <taxon>Bacillati</taxon>
        <taxon>Actinomycetota</taxon>
        <taxon>Actinomycetes</taxon>
        <taxon>Pseudonocardiales</taxon>
        <taxon>Pseudonocardiaceae</taxon>
        <taxon>Amycolatopsis</taxon>
    </lineage>
</organism>
<dbReference type="EMBL" id="FOWC01000009">
    <property type="protein sequence ID" value="SFQ19216.1"/>
    <property type="molecule type" value="Genomic_DNA"/>
</dbReference>
<dbReference type="RefSeq" id="WP_093575455.1">
    <property type="nucleotide sequence ID" value="NZ_FOWC01000009.1"/>
</dbReference>
<evidence type="ECO:0000313" key="3">
    <source>
        <dbReference type="Proteomes" id="UP000199137"/>
    </source>
</evidence>
<dbReference type="STRING" id="112413.SAMN05421854_109235"/>
<accession>A0A1I5WIL8</accession>
<feature type="compositionally biased region" description="Basic and acidic residues" evidence="1">
    <location>
        <begin position="118"/>
        <end position="143"/>
    </location>
</feature>
<gene>
    <name evidence="2" type="ORF">SAMN05421854_109235</name>
</gene>
<protein>
    <submittedName>
        <fullName evidence="2">Uncharacterized protein</fullName>
    </submittedName>
</protein>
<proteinExistence type="predicted"/>
<evidence type="ECO:0000313" key="2">
    <source>
        <dbReference type="EMBL" id="SFQ19216.1"/>
    </source>
</evidence>
<dbReference type="AlphaFoldDB" id="A0A1I5WIL8"/>
<feature type="region of interest" description="Disordered" evidence="1">
    <location>
        <begin position="117"/>
        <end position="143"/>
    </location>
</feature>
<reference evidence="2 3" key="1">
    <citation type="submission" date="2016-10" db="EMBL/GenBank/DDBJ databases">
        <authorList>
            <person name="de Groot N.N."/>
        </authorList>
    </citation>
    <scope>NUCLEOTIDE SEQUENCE [LARGE SCALE GENOMIC DNA]</scope>
    <source>
        <strain evidence="2 3">DSM 44637</strain>
    </source>
</reference>